<protein>
    <submittedName>
        <fullName evidence="2">Uncharacterized protein</fullName>
    </submittedName>
</protein>
<keyword evidence="1" id="KW-0413">Isomerase</keyword>
<dbReference type="EMBL" id="PFBM01000015">
    <property type="protein sequence ID" value="PIR82427.1"/>
    <property type="molecule type" value="Genomic_DNA"/>
</dbReference>
<dbReference type="Gene3D" id="3.40.50.1860">
    <property type="match status" value="2"/>
</dbReference>
<dbReference type="PANTHER" id="PTHR21198:SF3">
    <property type="entry name" value="GLUTAMATE RACEMASE"/>
    <property type="match status" value="1"/>
</dbReference>
<evidence type="ECO:0000313" key="3">
    <source>
        <dbReference type="Proteomes" id="UP000231379"/>
    </source>
</evidence>
<accession>A0A2H0U7N1</accession>
<dbReference type="GO" id="GO:0047661">
    <property type="term" value="F:amino-acid racemase activity"/>
    <property type="evidence" value="ECO:0007669"/>
    <property type="project" value="InterPro"/>
</dbReference>
<dbReference type="PANTHER" id="PTHR21198">
    <property type="entry name" value="GLUTAMATE RACEMASE"/>
    <property type="match status" value="1"/>
</dbReference>
<dbReference type="InterPro" id="IPR015942">
    <property type="entry name" value="Asp/Glu/hydantoin_racemase"/>
</dbReference>
<evidence type="ECO:0000256" key="1">
    <source>
        <dbReference type="ARBA" id="ARBA00023235"/>
    </source>
</evidence>
<reference evidence="3" key="1">
    <citation type="submission" date="2017-09" db="EMBL/GenBank/DDBJ databases">
        <title>Depth-based differentiation of microbial function through sediment-hosted aquifers and enrichment of novel symbionts in the deep terrestrial subsurface.</title>
        <authorList>
            <person name="Probst A.J."/>
            <person name="Ladd B."/>
            <person name="Jarett J.K."/>
            <person name="Geller-Mcgrath D.E."/>
            <person name="Sieber C.M.K."/>
            <person name="Emerson J.B."/>
            <person name="Anantharaman K."/>
            <person name="Thomas B.C."/>
            <person name="Malmstrom R."/>
            <person name="Stieglmeier M."/>
            <person name="Klingl A."/>
            <person name="Woyke T."/>
            <person name="Ryan C.M."/>
            <person name="Banfield J.F."/>
        </authorList>
    </citation>
    <scope>NUCLEOTIDE SEQUENCE [LARGE SCALE GENOMIC DNA]</scope>
</reference>
<sequence>MIGLFDSGSGGLTVLAEIRRRAPRADIVYFGDVANAPYGSRPSSELVELTRASIEYLRDMGATELVSACNSVAPSVLAGAAESARIIEMTRPIARALRQHAGARALLLATEATVRSRIYEEALGVTVLLDQLPVPELAGAIEFGADESAVRRIVQEAFREKAGRAYDLLILGCTHYPLARHIIEEEARAAFGGAVRTVDPAEAVAEEVVRAFDTEGSGLSRLCVSAASELFARRAGALFPGEAHSIEVFNRFVPRGIVTA</sequence>
<gene>
    <name evidence="2" type="ORF">COU20_02465</name>
</gene>
<dbReference type="AlphaFoldDB" id="A0A2H0U7N1"/>
<name>A0A2H0U7N1_9BACT</name>
<dbReference type="Pfam" id="PF01177">
    <property type="entry name" value="Asp_Glu_race"/>
    <property type="match status" value="1"/>
</dbReference>
<dbReference type="SUPFAM" id="SSF53681">
    <property type="entry name" value="Aspartate/glutamate racemase"/>
    <property type="match status" value="2"/>
</dbReference>
<comment type="caution">
    <text evidence="2">The sequence shown here is derived from an EMBL/GenBank/DDBJ whole genome shotgun (WGS) entry which is preliminary data.</text>
</comment>
<organism evidence="2 3">
    <name type="scientific">Candidatus Kaiserbacteria bacterium CG10_big_fil_rev_8_21_14_0_10_59_10</name>
    <dbReference type="NCBI Taxonomy" id="1974612"/>
    <lineage>
        <taxon>Bacteria</taxon>
        <taxon>Candidatus Kaiseribacteriota</taxon>
    </lineage>
</organism>
<dbReference type="InterPro" id="IPR001920">
    <property type="entry name" value="Asp/Glu_race"/>
</dbReference>
<evidence type="ECO:0000313" key="2">
    <source>
        <dbReference type="EMBL" id="PIR82427.1"/>
    </source>
</evidence>
<dbReference type="Proteomes" id="UP000231379">
    <property type="component" value="Unassembled WGS sequence"/>
</dbReference>
<proteinExistence type="predicted"/>